<dbReference type="Gene3D" id="1.10.238.180">
    <property type="match status" value="1"/>
</dbReference>
<evidence type="ECO:0000313" key="20">
    <source>
        <dbReference type="Ensembl" id="ENSNFUP00015005427.1"/>
    </source>
</evidence>
<dbReference type="GO" id="GO:0005789">
    <property type="term" value="C:endoplasmic reticulum membrane"/>
    <property type="evidence" value="ECO:0007669"/>
    <property type="project" value="UniProtKB-SubCell"/>
</dbReference>
<evidence type="ECO:0000256" key="11">
    <source>
        <dbReference type="ARBA" id="ARBA00023054"/>
    </source>
</evidence>
<feature type="compositionally biased region" description="Basic residues" evidence="16">
    <location>
        <begin position="697"/>
        <end position="711"/>
    </location>
</feature>
<dbReference type="GO" id="GO:0005509">
    <property type="term" value="F:calcium ion binding"/>
    <property type="evidence" value="ECO:0007669"/>
    <property type="project" value="TreeGrafter"/>
</dbReference>
<dbReference type="InterPro" id="IPR057835">
    <property type="entry name" value="EF-hand_STIM1/2"/>
</dbReference>
<keyword evidence="9" id="KW-0106">Calcium</keyword>
<keyword evidence="2" id="KW-0813">Transport</keyword>
<feature type="transmembrane region" description="Helical" evidence="17">
    <location>
        <begin position="245"/>
        <end position="263"/>
    </location>
</feature>
<dbReference type="InterPro" id="IPR037608">
    <property type="entry name" value="STIM1/2"/>
</dbReference>
<evidence type="ECO:0000256" key="18">
    <source>
        <dbReference type="SAM" id="SignalP"/>
    </source>
</evidence>
<evidence type="ECO:0000256" key="12">
    <source>
        <dbReference type="ARBA" id="ARBA00023065"/>
    </source>
</evidence>
<sequence>MELYKSVTLWIFCLCLIGEGVPEKQNSSASDSLLDNSNTPDFCRIDEPLCKDENAILSFEAIRSIHKQMDDDANGNVDVAETDGFLREDLNYHDPKAKHNSFHGDDQFISVEDLWNAWKSSEVYNWTVDEVVVWLISYVELPQYKDAFQKMSFNGSTMPRLAVKNTTLTLSILKILDRSHVQKLQLKALDTVLFGAPLNCHSLLQTLPGMYIYHPSATMWSPLHTTGGHLISTHAVNRHNHLKDFMLVVSIVIGMGGCWFAYIQNRYSKDHMKKMMKDLEGLQRAEKSLHDLQQKLQIAQEEHRTVEVEKVHLEQKLRDEINIAKLEAQRLKELREGTENELSRQKYAEQELDQVRMALKKAEKELESRSGWSPPESLQKWLQLTHEVEVQYYNVKKQNAERQLLMAKEGAEKIKKKRNTLFGTFHVAHSSSLDDVDHKILAAKQALGEVTAALRERLHRWQQIEMLTGFIVVNNPGLPSLASALNVDPSFMGGRATSQPFVMSDDMDDLDEGLVPGIFQSPSMMSLRQRHIDPQLALGSQRDLNRSDSDSSLSLSQVGDRLSAYGSKSHLIKPTSLIHGVSNRADDAVSLHAYTPNGGNRTHEGNAAEVSSGSPILMREIHHMQKSPSLGEINSLSESSRSFSPNSTEPDTPSPTGGQAGVVGVKGSSRIPQLSSKKSPLEEDSCSTGEDTDSTASRKKHTFKIFKKPKK</sequence>
<evidence type="ECO:0000256" key="4">
    <source>
        <dbReference type="ARBA" id="ARBA00022568"/>
    </source>
</evidence>
<feature type="region of interest" description="Disordered" evidence="16">
    <location>
        <begin position="627"/>
        <end position="711"/>
    </location>
</feature>
<dbReference type="InterPro" id="IPR013761">
    <property type="entry name" value="SAM/pointed_sf"/>
</dbReference>
<feature type="chain" id="PRO_5034295193" evidence="18">
    <location>
        <begin position="23"/>
        <end position="711"/>
    </location>
</feature>
<feature type="domain" description="SAM" evidence="19">
    <location>
        <begin position="126"/>
        <end position="181"/>
    </location>
</feature>
<evidence type="ECO:0000259" key="19">
    <source>
        <dbReference type="PROSITE" id="PS50105"/>
    </source>
</evidence>
<keyword evidence="3" id="KW-0597">Phosphoprotein</keyword>
<keyword evidence="14" id="KW-0325">Glycoprotein</keyword>
<dbReference type="InterPro" id="IPR001660">
    <property type="entry name" value="SAM"/>
</dbReference>
<dbReference type="Proteomes" id="UP000694548">
    <property type="component" value="Chromosome sgr06"/>
</dbReference>
<evidence type="ECO:0000256" key="6">
    <source>
        <dbReference type="ARBA" id="ARBA00022723"/>
    </source>
</evidence>
<reference evidence="20" key="3">
    <citation type="submission" date="2025-09" db="UniProtKB">
        <authorList>
            <consortium name="Ensembl"/>
        </authorList>
    </citation>
    <scope>IDENTIFICATION</scope>
</reference>
<dbReference type="Gene3D" id="1.10.150.50">
    <property type="entry name" value="Transcription Factor, Ets-1"/>
    <property type="match status" value="1"/>
</dbReference>
<dbReference type="Gene3D" id="1.10.287.3550">
    <property type="match status" value="1"/>
</dbReference>
<dbReference type="FunFam" id="1.20.5.340:FF:000011">
    <property type="entry name" value="Stromal interaction molecule 1"/>
    <property type="match status" value="1"/>
</dbReference>
<dbReference type="AlphaFoldDB" id="A0A8C6KK27"/>
<dbReference type="GO" id="GO:0005246">
    <property type="term" value="F:calcium channel regulator activity"/>
    <property type="evidence" value="ECO:0007669"/>
    <property type="project" value="InterPro"/>
</dbReference>
<feature type="coiled-coil region" evidence="15">
    <location>
        <begin position="282"/>
        <end position="365"/>
    </location>
</feature>
<feature type="compositionally biased region" description="Acidic residues" evidence="16">
    <location>
        <begin position="682"/>
        <end position="693"/>
    </location>
</feature>
<dbReference type="FunFam" id="1.10.150.50:FF:000009">
    <property type="entry name" value="Stromal interaction molecule 1"/>
    <property type="match status" value="1"/>
</dbReference>
<dbReference type="Ensembl" id="ENSNFUT00015005727.1">
    <property type="protein sequence ID" value="ENSNFUP00015005427.1"/>
    <property type="gene ID" value="ENSNFUG00015002437.1"/>
</dbReference>
<feature type="signal peptide" evidence="18">
    <location>
        <begin position="1"/>
        <end position="22"/>
    </location>
</feature>
<dbReference type="GO" id="GO:0051049">
    <property type="term" value="P:regulation of transport"/>
    <property type="evidence" value="ECO:0007669"/>
    <property type="project" value="UniProtKB-ARBA"/>
</dbReference>
<evidence type="ECO:0000256" key="8">
    <source>
        <dbReference type="ARBA" id="ARBA00022824"/>
    </source>
</evidence>
<dbReference type="GeneTree" id="ENSGT00390000000214"/>
<evidence type="ECO:0000256" key="5">
    <source>
        <dbReference type="ARBA" id="ARBA00022692"/>
    </source>
</evidence>
<dbReference type="PANTHER" id="PTHR15136:SF9">
    <property type="entry name" value="STROMAL INTERACTION MOLECULE 1"/>
    <property type="match status" value="1"/>
</dbReference>
<reference evidence="20" key="2">
    <citation type="submission" date="2025-08" db="UniProtKB">
        <authorList>
            <consortium name="Ensembl"/>
        </authorList>
    </citation>
    <scope>IDENTIFICATION</scope>
</reference>
<dbReference type="GO" id="GO:0005886">
    <property type="term" value="C:plasma membrane"/>
    <property type="evidence" value="ECO:0007669"/>
    <property type="project" value="TreeGrafter"/>
</dbReference>
<accession>A0A8C6KK27</accession>
<protein>
    <submittedName>
        <fullName evidence="20">Stromal interaction molecule 1a</fullName>
    </submittedName>
</protein>
<keyword evidence="6" id="KW-0479">Metal-binding</keyword>
<evidence type="ECO:0000256" key="15">
    <source>
        <dbReference type="SAM" id="Coils"/>
    </source>
</evidence>
<dbReference type="SUPFAM" id="SSF47769">
    <property type="entry name" value="SAM/Pointed domain"/>
    <property type="match status" value="1"/>
</dbReference>
<evidence type="ECO:0000313" key="21">
    <source>
        <dbReference type="Proteomes" id="UP000694548"/>
    </source>
</evidence>
<dbReference type="Pfam" id="PF16533">
    <property type="entry name" value="SOAR"/>
    <property type="match status" value="1"/>
</dbReference>
<keyword evidence="12" id="KW-0406">Ion transport</keyword>
<evidence type="ECO:0000256" key="13">
    <source>
        <dbReference type="ARBA" id="ARBA00023136"/>
    </source>
</evidence>
<dbReference type="FunFam" id="1.10.238.180:FF:000001">
    <property type="entry name" value="Stromal interaction molecule 1"/>
    <property type="match status" value="1"/>
</dbReference>
<evidence type="ECO:0000256" key="7">
    <source>
        <dbReference type="ARBA" id="ARBA00022729"/>
    </source>
</evidence>
<dbReference type="PROSITE" id="PS50105">
    <property type="entry name" value="SAM_DOMAIN"/>
    <property type="match status" value="1"/>
</dbReference>
<gene>
    <name evidence="20" type="primary">STIM1</name>
    <name evidence="20" type="synonym">stim1a</name>
</gene>
<evidence type="ECO:0000256" key="3">
    <source>
        <dbReference type="ARBA" id="ARBA00022553"/>
    </source>
</evidence>
<dbReference type="GO" id="GO:0006874">
    <property type="term" value="P:intracellular calcium ion homeostasis"/>
    <property type="evidence" value="ECO:0007669"/>
    <property type="project" value="TreeGrafter"/>
</dbReference>
<dbReference type="PANTHER" id="PTHR15136">
    <property type="entry name" value="STROMAL INTERACTION MOLECULE HOMOLOG"/>
    <property type="match status" value="1"/>
</dbReference>
<evidence type="ECO:0000256" key="14">
    <source>
        <dbReference type="ARBA" id="ARBA00023180"/>
    </source>
</evidence>
<keyword evidence="21" id="KW-1185">Reference proteome</keyword>
<evidence type="ECO:0000256" key="1">
    <source>
        <dbReference type="ARBA" id="ARBA00004115"/>
    </source>
</evidence>
<dbReference type="GO" id="GO:0002115">
    <property type="term" value="P:store-operated calcium entry"/>
    <property type="evidence" value="ECO:0007669"/>
    <property type="project" value="TreeGrafter"/>
</dbReference>
<evidence type="ECO:0000256" key="10">
    <source>
        <dbReference type="ARBA" id="ARBA00022989"/>
    </source>
</evidence>
<name>A0A8C6KK27_NOTFU</name>
<dbReference type="InterPro" id="IPR032393">
    <property type="entry name" value="SOAR_STIM1/2"/>
</dbReference>
<dbReference type="CDD" id="cd11722">
    <property type="entry name" value="SOAR"/>
    <property type="match status" value="1"/>
</dbReference>
<evidence type="ECO:0000256" key="17">
    <source>
        <dbReference type="SAM" id="Phobius"/>
    </source>
</evidence>
<keyword evidence="8" id="KW-0256">Endoplasmic reticulum</keyword>
<reference evidence="20" key="1">
    <citation type="submission" date="2014-08" db="EMBL/GenBank/DDBJ databases">
        <authorList>
            <person name="Senf B."/>
            <person name="Petzold A."/>
            <person name="Downie B.R."/>
            <person name="Koch P."/>
            <person name="Platzer M."/>
        </authorList>
    </citation>
    <scope>NUCLEOTIDE SEQUENCE [LARGE SCALE GENOMIC DNA]</scope>
    <source>
        <strain evidence="20">GRZ</strain>
    </source>
</reference>
<proteinExistence type="predicted"/>
<comment type="subcellular location">
    <subcellularLocation>
        <location evidence="1">Endoplasmic reticulum membrane</location>
        <topology evidence="1">Single-pass type I membrane protein</topology>
    </subcellularLocation>
</comment>
<feature type="region of interest" description="Disordered" evidence="16">
    <location>
        <begin position="592"/>
        <end position="611"/>
    </location>
</feature>
<evidence type="ECO:0000256" key="2">
    <source>
        <dbReference type="ARBA" id="ARBA00022448"/>
    </source>
</evidence>
<dbReference type="FunFam" id="1.10.287.3550:FF:000001">
    <property type="entry name" value="Stromal interaction molecule 1"/>
    <property type="match status" value="1"/>
</dbReference>
<organism evidence="20 21">
    <name type="scientific">Nothobranchius furzeri</name>
    <name type="common">Turquoise killifish</name>
    <dbReference type="NCBI Taxonomy" id="105023"/>
    <lineage>
        <taxon>Eukaryota</taxon>
        <taxon>Metazoa</taxon>
        <taxon>Chordata</taxon>
        <taxon>Craniata</taxon>
        <taxon>Vertebrata</taxon>
        <taxon>Euteleostomi</taxon>
        <taxon>Actinopterygii</taxon>
        <taxon>Neopterygii</taxon>
        <taxon>Teleostei</taxon>
        <taxon>Neoteleostei</taxon>
        <taxon>Acanthomorphata</taxon>
        <taxon>Ovalentaria</taxon>
        <taxon>Atherinomorphae</taxon>
        <taxon>Cyprinodontiformes</taxon>
        <taxon>Nothobranchiidae</taxon>
        <taxon>Nothobranchius</taxon>
    </lineage>
</organism>
<keyword evidence="10 17" id="KW-1133">Transmembrane helix</keyword>
<keyword evidence="7 18" id="KW-0732">Signal</keyword>
<feature type="compositionally biased region" description="Polar residues" evidence="16">
    <location>
        <begin position="627"/>
        <end position="657"/>
    </location>
</feature>
<evidence type="ECO:0000256" key="9">
    <source>
        <dbReference type="ARBA" id="ARBA00022837"/>
    </source>
</evidence>
<dbReference type="Gene3D" id="1.20.5.340">
    <property type="match status" value="1"/>
</dbReference>
<keyword evidence="13 17" id="KW-0472">Membrane</keyword>
<evidence type="ECO:0000256" key="16">
    <source>
        <dbReference type="SAM" id="MobiDB-lite"/>
    </source>
</evidence>
<keyword evidence="4" id="KW-0109">Calcium transport</keyword>
<dbReference type="Pfam" id="PF25578">
    <property type="entry name" value="EF-hand_STIM1"/>
    <property type="match status" value="1"/>
</dbReference>
<keyword evidence="11 15" id="KW-0175">Coiled coil</keyword>
<keyword evidence="5 17" id="KW-0812">Transmembrane</keyword>